<protein>
    <submittedName>
        <fullName evidence="3">Uncharacterized protein</fullName>
    </submittedName>
</protein>
<keyword evidence="2" id="KW-1133">Transmembrane helix</keyword>
<keyword evidence="2" id="KW-0472">Membrane</keyword>
<name>A0A9P1IFN4_9PELO</name>
<keyword evidence="2" id="KW-0812">Transmembrane</keyword>
<proteinExistence type="predicted"/>
<gene>
    <name evidence="3" type="ORF">CAMP_LOCUS7041</name>
</gene>
<feature type="region of interest" description="Disordered" evidence="1">
    <location>
        <begin position="1"/>
        <end position="30"/>
    </location>
</feature>
<dbReference type="EMBL" id="CANHGI010000003">
    <property type="protein sequence ID" value="CAI5444404.1"/>
    <property type="molecule type" value="Genomic_DNA"/>
</dbReference>
<keyword evidence="4" id="KW-1185">Reference proteome</keyword>
<sequence>MSKCTKIEIEKNPDPSKSDSSNNEKDQDQEIAVEKPKRIEVKIALRPETAVLILSILVILLNIVQCCVGGFGIPCIFKILLGVYGVLVFCCWRTRFGSAAAAIFWTILVIVDLIQIVTLSIGLLIIFPICISICLQLALIYCFIRLYFH</sequence>
<evidence type="ECO:0000256" key="1">
    <source>
        <dbReference type="SAM" id="MobiDB-lite"/>
    </source>
</evidence>
<evidence type="ECO:0000313" key="4">
    <source>
        <dbReference type="Proteomes" id="UP001152747"/>
    </source>
</evidence>
<organism evidence="3 4">
    <name type="scientific">Caenorhabditis angaria</name>
    <dbReference type="NCBI Taxonomy" id="860376"/>
    <lineage>
        <taxon>Eukaryota</taxon>
        <taxon>Metazoa</taxon>
        <taxon>Ecdysozoa</taxon>
        <taxon>Nematoda</taxon>
        <taxon>Chromadorea</taxon>
        <taxon>Rhabditida</taxon>
        <taxon>Rhabditina</taxon>
        <taxon>Rhabditomorpha</taxon>
        <taxon>Rhabditoidea</taxon>
        <taxon>Rhabditidae</taxon>
        <taxon>Peloderinae</taxon>
        <taxon>Caenorhabditis</taxon>
    </lineage>
</organism>
<feature type="transmembrane region" description="Helical" evidence="2">
    <location>
        <begin position="45"/>
        <end position="65"/>
    </location>
</feature>
<dbReference type="AlphaFoldDB" id="A0A9P1IFN4"/>
<dbReference type="Proteomes" id="UP001152747">
    <property type="component" value="Unassembled WGS sequence"/>
</dbReference>
<feature type="transmembrane region" description="Helical" evidence="2">
    <location>
        <begin position="71"/>
        <end position="92"/>
    </location>
</feature>
<evidence type="ECO:0000313" key="3">
    <source>
        <dbReference type="EMBL" id="CAI5444404.1"/>
    </source>
</evidence>
<feature type="transmembrane region" description="Helical" evidence="2">
    <location>
        <begin position="99"/>
        <end position="117"/>
    </location>
</feature>
<feature type="transmembrane region" description="Helical" evidence="2">
    <location>
        <begin position="123"/>
        <end position="148"/>
    </location>
</feature>
<accession>A0A9P1IFN4</accession>
<comment type="caution">
    <text evidence="3">The sequence shown here is derived from an EMBL/GenBank/DDBJ whole genome shotgun (WGS) entry which is preliminary data.</text>
</comment>
<reference evidence="3" key="1">
    <citation type="submission" date="2022-11" db="EMBL/GenBank/DDBJ databases">
        <authorList>
            <person name="Kikuchi T."/>
        </authorList>
    </citation>
    <scope>NUCLEOTIDE SEQUENCE</scope>
    <source>
        <strain evidence="3">PS1010</strain>
    </source>
</reference>
<evidence type="ECO:0000256" key="2">
    <source>
        <dbReference type="SAM" id="Phobius"/>
    </source>
</evidence>